<accession>A0ACA9S051</accession>
<protein>
    <submittedName>
        <fullName evidence="1">17112_t:CDS:1</fullName>
    </submittedName>
</protein>
<organism evidence="1 2">
    <name type="scientific">Racocetra persica</name>
    <dbReference type="NCBI Taxonomy" id="160502"/>
    <lineage>
        <taxon>Eukaryota</taxon>
        <taxon>Fungi</taxon>
        <taxon>Fungi incertae sedis</taxon>
        <taxon>Mucoromycota</taxon>
        <taxon>Glomeromycotina</taxon>
        <taxon>Glomeromycetes</taxon>
        <taxon>Diversisporales</taxon>
        <taxon>Gigasporaceae</taxon>
        <taxon>Racocetra</taxon>
    </lineage>
</organism>
<sequence>KQNRNYYTIDIIGTSPKKEKILANNTTTFKTGSNIQYPLSRLSQEEALSYILPTFKYYRLLAIQKALYQ</sequence>
<proteinExistence type="predicted"/>
<reference evidence="1" key="1">
    <citation type="submission" date="2021-06" db="EMBL/GenBank/DDBJ databases">
        <authorList>
            <person name="Kallberg Y."/>
            <person name="Tangrot J."/>
            <person name="Rosling A."/>
        </authorList>
    </citation>
    <scope>NUCLEOTIDE SEQUENCE</scope>
    <source>
        <strain evidence="1">MA461A</strain>
    </source>
</reference>
<keyword evidence="2" id="KW-1185">Reference proteome</keyword>
<evidence type="ECO:0000313" key="2">
    <source>
        <dbReference type="Proteomes" id="UP000789920"/>
    </source>
</evidence>
<comment type="caution">
    <text evidence="1">The sequence shown here is derived from an EMBL/GenBank/DDBJ whole genome shotgun (WGS) entry which is preliminary data.</text>
</comment>
<dbReference type="Proteomes" id="UP000789920">
    <property type="component" value="Unassembled WGS sequence"/>
</dbReference>
<feature type="non-terminal residue" evidence="1">
    <location>
        <position position="1"/>
    </location>
</feature>
<dbReference type="EMBL" id="CAJVQC010080787">
    <property type="protein sequence ID" value="CAG8818270.1"/>
    <property type="molecule type" value="Genomic_DNA"/>
</dbReference>
<gene>
    <name evidence="1" type="ORF">RPERSI_LOCUS24877</name>
</gene>
<name>A0ACA9S051_9GLOM</name>
<evidence type="ECO:0000313" key="1">
    <source>
        <dbReference type="EMBL" id="CAG8818270.1"/>
    </source>
</evidence>